<dbReference type="GO" id="GO:0006298">
    <property type="term" value="P:mismatch repair"/>
    <property type="evidence" value="ECO:0007669"/>
    <property type="project" value="TreeGrafter"/>
</dbReference>
<accession>A0A2V2NFK1</accession>
<dbReference type="RefSeq" id="WP_109940216.1">
    <property type="nucleotide sequence ID" value="NZ_CP176366.1"/>
</dbReference>
<evidence type="ECO:0000256" key="10">
    <source>
        <dbReference type="ARBA" id="ARBA00023014"/>
    </source>
</evidence>
<protein>
    <recommendedName>
        <fullName evidence="5">Adenine DNA glycosylase</fullName>
        <ecNumber evidence="4">3.2.2.31</ecNumber>
    </recommendedName>
</protein>
<dbReference type="GO" id="GO:0032357">
    <property type="term" value="F:oxidized purine DNA binding"/>
    <property type="evidence" value="ECO:0007669"/>
    <property type="project" value="TreeGrafter"/>
</dbReference>
<comment type="cofactor">
    <cofactor evidence="2">
        <name>[4Fe-4S] cluster</name>
        <dbReference type="ChEBI" id="CHEBI:49883"/>
    </cofactor>
</comment>
<dbReference type="EMBL" id="QGMZ01000012">
    <property type="protein sequence ID" value="PWR75138.1"/>
    <property type="molecule type" value="Genomic_DNA"/>
</dbReference>
<comment type="caution">
    <text evidence="14">The sequence shown here is derived from an EMBL/GenBank/DDBJ whole genome shotgun (WGS) entry which is preliminary data.</text>
</comment>
<dbReference type="InterPro" id="IPR044298">
    <property type="entry name" value="MIG/MutY"/>
</dbReference>
<evidence type="ECO:0000256" key="1">
    <source>
        <dbReference type="ARBA" id="ARBA00000843"/>
    </source>
</evidence>
<evidence type="ECO:0000256" key="7">
    <source>
        <dbReference type="ARBA" id="ARBA00022763"/>
    </source>
</evidence>
<dbReference type="EC" id="3.2.2.31" evidence="4"/>
<dbReference type="InterPro" id="IPR023170">
    <property type="entry name" value="HhH_base_excis_C"/>
</dbReference>
<evidence type="ECO:0000313" key="14">
    <source>
        <dbReference type="EMBL" id="PWR75138.1"/>
    </source>
</evidence>
<sequence>MDKYYNPADSDAISQFNAYLAEFYEKNKRPMPWRDDITPFRVVVSEIMLQQTQVPRVMDKFPQFIQTFPDFNALAGASLEDVMRAWQGLGYNRRAKYLLEISRAIVEKWNGIVPDDPEILKTLPGIGTATAGSIVAFSYNRPVVFIETNIRRVFIHHFFQDQADVSDKEIIPVISRALNKNNPREWYYSLMDYGTFLAGKIKNPNRRSRHYAVQSPFAGSDREIRGQVIKILLENGPTQYNQLVGIVGDQHSRTEKIISQMIIEGLIVKDHTTIHFS</sequence>
<keyword evidence="12" id="KW-0326">Glycosidase</keyword>
<dbReference type="GO" id="GO:0000701">
    <property type="term" value="F:purine-specific mismatch base pair DNA N-glycosylase activity"/>
    <property type="evidence" value="ECO:0007669"/>
    <property type="project" value="UniProtKB-EC"/>
</dbReference>
<name>A0A2V2NFK1_9EURY</name>
<dbReference type="Gene3D" id="1.10.1670.10">
    <property type="entry name" value="Helix-hairpin-Helix base-excision DNA repair enzymes (C-terminal)"/>
    <property type="match status" value="1"/>
</dbReference>
<comment type="catalytic activity">
    <reaction evidence="1">
        <text>Hydrolyzes free adenine bases from 7,8-dihydro-8-oxoguanine:adenine mismatched double-stranded DNA, leaving an apurinic site.</text>
        <dbReference type="EC" id="3.2.2.31"/>
    </reaction>
</comment>
<dbReference type="InterPro" id="IPR004036">
    <property type="entry name" value="Endonuclease-III-like_CS2"/>
</dbReference>
<dbReference type="Gene3D" id="1.10.340.30">
    <property type="entry name" value="Hypothetical protein, domain 2"/>
    <property type="match status" value="1"/>
</dbReference>
<dbReference type="SMART" id="SM00478">
    <property type="entry name" value="ENDO3c"/>
    <property type="match status" value="1"/>
</dbReference>
<dbReference type="GO" id="GO:0004519">
    <property type="term" value="F:endonuclease activity"/>
    <property type="evidence" value="ECO:0007669"/>
    <property type="project" value="UniProtKB-KW"/>
</dbReference>
<proteinExistence type="inferred from homology"/>
<keyword evidence="14" id="KW-0255">Endonuclease</keyword>
<keyword evidence="9" id="KW-0408">Iron</keyword>
<organism evidence="14 15">
    <name type="scientific">Methanospirillum stamsii</name>
    <dbReference type="NCBI Taxonomy" id="1277351"/>
    <lineage>
        <taxon>Archaea</taxon>
        <taxon>Methanobacteriati</taxon>
        <taxon>Methanobacteriota</taxon>
        <taxon>Stenosarchaea group</taxon>
        <taxon>Methanomicrobia</taxon>
        <taxon>Methanomicrobiales</taxon>
        <taxon>Methanospirillaceae</taxon>
        <taxon>Methanospirillum</taxon>
    </lineage>
</organism>
<dbReference type="PANTHER" id="PTHR42944">
    <property type="entry name" value="ADENINE DNA GLYCOSYLASE"/>
    <property type="match status" value="1"/>
</dbReference>
<evidence type="ECO:0000256" key="6">
    <source>
        <dbReference type="ARBA" id="ARBA00022723"/>
    </source>
</evidence>
<dbReference type="CDD" id="cd00056">
    <property type="entry name" value="ENDO3c"/>
    <property type="match status" value="1"/>
</dbReference>
<evidence type="ECO:0000256" key="8">
    <source>
        <dbReference type="ARBA" id="ARBA00022801"/>
    </source>
</evidence>
<dbReference type="OrthoDB" id="206280at2157"/>
<dbReference type="InterPro" id="IPR011257">
    <property type="entry name" value="DNA_glycosylase"/>
</dbReference>
<dbReference type="PROSITE" id="PS01155">
    <property type="entry name" value="ENDONUCLEASE_III_2"/>
    <property type="match status" value="1"/>
</dbReference>
<dbReference type="Pfam" id="PF00730">
    <property type="entry name" value="HhH-GPD"/>
    <property type="match status" value="1"/>
</dbReference>
<dbReference type="AlphaFoldDB" id="A0A2V2NFK1"/>
<evidence type="ECO:0000256" key="9">
    <source>
        <dbReference type="ARBA" id="ARBA00023004"/>
    </source>
</evidence>
<keyword evidence="15" id="KW-1185">Reference proteome</keyword>
<reference evidence="14 15" key="1">
    <citation type="submission" date="2018-05" db="EMBL/GenBank/DDBJ databases">
        <title>Draft genome of Methanospirillum stamsii Pt1.</title>
        <authorList>
            <person name="Dueholm M.S."/>
            <person name="Nielsen P.H."/>
            <person name="Bakmann L.F."/>
            <person name="Otzen D.E."/>
        </authorList>
    </citation>
    <scope>NUCLEOTIDE SEQUENCE [LARGE SCALE GENOMIC DNA]</scope>
    <source>
        <strain evidence="14 15">Pt1</strain>
    </source>
</reference>
<evidence type="ECO:0000256" key="2">
    <source>
        <dbReference type="ARBA" id="ARBA00001966"/>
    </source>
</evidence>
<keyword evidence="8" id="KW-0378">Hydrolase</keyword>
<dbReference type="Pfam" id="PF00633">
    <property type="entry name" value="HHH"/>
    <property type="match status" value="1"/>
</dbReference>
<keyword evidence="11" id="KW-0234">DNA repair</keyword>
<evidence type="ECO:0000256" key="11">
    <source>
        <dbReference type="ARBA" id="ARBA00023204"/>
    </source>
</evidence>
<gene>
    <name evidence="14" type="ORF">DLD82_06040</name>
</gene>
<dbReference type="Proteomes" id="UP000245934">
    <property type="component" value="Unassembled WGS sequence"/>
</dbReference>
<dbReference type="GeneID" id="97609054"/>
<evidence type="ECO:0000259" key="13">
    <source>
        <dbReference type="SMART" id="SM00478"/>
    </source>
</evidence>
<dbReference type="GO" id="GO:0046872">
    <property type="term" value="F:metal ion binding"/>
    <property type="evidence" value="ECO:0007669"/>
    <property type="project" value="UniProtKB-KW"/>
</dbReference>
<dbReference type="GO" id="GO:0051536">
    <property type="term" value="F:iron-sulfur cluster binding"/>
    <property type="evidence" value="ECO:0007669"/>
    <property type="project" value="UniProtKB-KW"/>
</dbReference>
<dbReference type="InterPro" id="IPR000445">
    <property type="entry name" value="HhH_motif"/>
</dbReference>
<evidence type="ECO:0000256" key="12">
    <source>
        <dbReference type="ARBA" id="ARBA00023295"/>
    </source>
</evidence>
<keyword evidence="10" id="KW-0411">Iron-sulfur</keyword>
<dbReference type="GO" id="GO:0006284">
    <property type="term" value="P:base-excision repair"/>
    <property type="evidence" value="ECO:0007669"/>
    <property type="project" value="InterPro"/>
</dbReference>
<dbReference type="GO" id="GO:0035485">
    <property type="term" value="F:adenine/guanine mispair binding"/>
    <property type="evidence" value="ECO:0007669"/>
    <property type="project" value="TreeGrafter"/>
</dbReference>
<keyword evidence="7" id="KW-0227">DNA damage</keyword>
<dbReference type="PANTHER" id="PTHR42944:SF1">
    <property type="entry name" value="ADENINE DNA GLYCOSYLASE"/>
    <property type="match status" value="1"/>
</dbReference>
<keyword evidence="14" id="KW-0540">Nuclease</keyword>
<evidence type="ECO:0000256" key="3">
    <source>
        <dbReference type="ARBA" id="ARBA00008343"/>
    </source>
</evidence>
<keyword evidence="6" id="KW-0479">Metal-binding</keyword>
<dbReference type="SUPFAM" id="SSF48150">
    <property type="entry name" value="DNA-glycosylase"/>
    <property type="match status" value="1"/>
</dbReference>
<dbReference type="InterPro" id="IPR003265">
    <property type="entry name" value="HhH-GPD_domain"/>
</dbReference>
<feature type="domain" description="HhH-GPD" evidence="13">
    <location>
        <begin position="48"/>
        <end position="196"/>
    </location>
</feature>
<evidence type="ECO:0000256" key="5">
    <source>
        <dbReference type="ARBA" id="ARBA00022023"/>
    </source>
</evidence>
<evidence type="ECO:0000256" key="4">
    <source>
        <dbReference type="ARBA" id="ARBA00012045"/>
    </source>
</evidence>
<comment type="similarity">
    <text evidence="3">Belongs to the Nth/MutY family.</text>
</comment>
<evidence type="ECO:0000313" key="15">
    <source>
        <dbReference type="Proteomes" id="UP000245934"/>
    </source>
</evidence>
<dbReference type="GO" id="GO:0034039">
    <property type="term" value="F:8-oxo-7,8-dihydroguanine DNA N-glycosylase activity"/>
    <property type="evidence" value="ECO:0007669"/>
    <property type="project" value="TreeGrafter"/>
</dbReference>